<accession>A0A6G3MJS8</accession>
<organism evidence="3">
    <name type="scientific">Henneguya salminicola</name>
    <name type="common">Myxosporean</name>
    <dbReference type="NCBI Taxonomy" id="69463"/>
    <lineage>
        <taxon>Eukaryota</taxon>
        <taxon>Metazoa</taxon>
        <taxon>Cnidaria</taxon>
        <taxon>Myxozoa</taxon>
        <taxon>Myxosporea</taxon>
        <taxon>Bivalvulida</taxon>
        <taxon>Platysporina</taxon>
        <taxon>Myxobolidae</taxon>
        <taxon>Henneguya</taxon>
    </lineage>
</organism>
<keyword evidence="3" id="KW-0401">Integrin</keyword>
<sequence>MILEKSSNVCGNGIIELGEECDSGMDKDLCCGSAISSSPCKLIKGVCSPSQGDCCSNNCKFKERGSVCMKENECNHAKKCRFEDKIIFVATQRTVKEEKYKKQEQIADVTLLFV</sequence>
<dbReference type="GO" id="GO:0007229">
    <property type="term" value="P:integrin-mediated signaling pathway"/>
    <property type="evidence" value="ECO:0007669"/>
    <property type="project" value="UniProtKB-KW"/>
</dbReference>
<comment type="caution">
    <text evidence="1">Lacks conserved residue(s) required for the propagation of feature annotation.</text>
</comment>
<protein>
    <submittedName>
        <fullName evidence="3">Disintegrin and metalloproteinase domain-containing protein 10 (Trinotate prediction)</fullName>
    </submittedName>
</protein>
<dbReference type="PROSITE" id="PS50214">
    <property type="entry name" value="DISINTEGRIN_2"/>
    <property type="match status" value="1"/>
</dbReference>
<dbReference type="InterPro" id="IPR036436">
    <property type="entry name" value="Disintegrin_dom_sf"/>
</dbReference>
<dbReference type="PANTHER" id="PTHR45702:SF2">
    <property type="entry name" value="KUZBANIAN, ISOFORM A"/>
    <property type="match status" value="1"/>
</dbReference>
<evidence type="ECO:0000313" key="3">
    <source>
        <dbReference type="EMBL" id="NDJ94234.1"/>
    </source>
</evidence>
<reference evidence="3" key="1">
    <citation type="submission" date="2018-11" db="EMBL/GenBank/DDBJ databases">
        <title>Henneguya salminicola genome and transcriptome.</title>
        <authorList>
            <person name="Yahalomi D."/>
            <person name="Atkinson S.D."/>
            <person name="Neuhof M."/>
            <person name="Chang E.S."/>
            <person name="Philippe H."/>
            <person name="Cartwright P."/>
            <person name="Bartholomew J.L."/>
            <person name="Huchon D."/>
        </authorList>
    </citation>
    <scope>NUCLEOTIDE SEQUENCE</scope>
    <source>
        <strain evidence="3">Hz1</strain>
        <tissue evidence="3">Whole</tissue>
    </source>
</reference>
<dbReference type="SMART" id="SM00050">
    <property type="entry name" value="DISIN"/>
    <property type="match status" value="1"/>
</dbReference>
<dbReference type="InterPro" id="IPR001762">
    <property type="entry name" value="Disintegrin_dom"/>
</dbReference>
<dbReference type="GO" id="GO:0006509">
    <property type="term" value="P:membrane protein ectodomain proteolysis"/>
    <property type="evidence" value="ECO:0007669"/>
    <property type="project" value="TreeGrafter"/>
</dbReference>
<dbReference type="GO" id="GO:0005886">
    <property type="term" value="C:plasma membrane"/>
    <property type="evidence" value="ECO:0007669"/>
    <property type="project" value="TreeGrafter"/>
</dbReference>
<dbReference type="SUPFAM" id="SSF57552">
    <property type="entry name" value="Blood coagulation inhibitor (disintegrin)"/>
    <property type="match status" value="1"/>
</dbReference>
<dbReference type="InterPro" id="IPR051489">
    <property type="entry name" value="ADAM_Metalloproteinase"/>
</dbReference>
<dbReference type="PANTHER" id="PTHR45702">
    <property type="entry name" value="ADAM10/ADAM17 METALLOPEPTIDASE FAMILY MEMBER"/>
    <property type="match status" value="1"/>
</dbReference>
<evidence type="ECO:0000256" key="1">
    <source>
        <dbReference type="PROSITE-ProRule" id="PRU00068"/>
    </source>
</evidence>
<dbReference type="GO" id="GO:0004222">
    <property type="term" value="F:metalloendopeptidase activity"/>
    <property type="evidence" value="ECO:0007669"/>
    <property type="project" value="TreeGrafter"/>
</dbReference>
<dbReference type="GO" id="GO:0007219">
    <property type="term" value="P:Notch signaling pathway"/>
    <property type="evidence" value="ECO:0007669"/>
    <property type="project" value="TreeGrafter"/>
</dbReference>
<feature type="domain" description="Disintegrin" evidence="2">
    <location>
        <begin position="7"/>
        <end position="80"/>
    </location>
</feature>
<evidence type="ECO:0000259" key="2">
    <source>
        <dbReference type="PROSITE" id="PS50214"/>
    </source>
</evidence>
<proteinExistence type="predicted"/>
<name>A0A6G3MJS8_HENSL</name>
<dbReference type="Gene3D" id="4.10.70.10">
    <property type="entry name" value="Disintegrin domain"/>
    <property type="match status" value="1"/>
</dbReference>
<dbReference type="AlphaFoldDB" id="A0A6G3MJS8"/>
<dbReference type="EMBL" id="GHBP01007277">
    <property type="protein sequence ID" value="NDJ94234.1"/>
    <property type="molecule type" value="Transcribed_RNA"/>
</dbReference>